<evidence type="ECO:0000313" key="2">
    <source>
        <dbReference type="Proteomes" id="UP001149165"/>
    </source>
</evidence>
<proteinExistence type="predicted"/>
<protein>
    <submittedName>
        <fullName evidence="1">Uncharacterized protein</fullName>
    </submittedName>
</protein>
<accession>A0A9W9KC96</accession>
<dbReference type="EMBL" id="JAPQKH010000004">
    <property type="protein sequence ID" value="KAJ5100708.1"/>
    <property type="molecule type" value="Genomic_DNA"/>
</dbReference>
<dbReference type="AlphaFoldDB" id="A0A9W9KC96"/>
<reference evidence="1" key="1">
    <citation type="submission" date="2022-11" db="EMBL/GenBank/DDBJ databases">
        <authorList>
            <person name="Petersen C."/>
        </authorList>
    </citation>
    <scope>NUCLEOTIDE SEQUENCE</scope>
    <source>
        <strain evidence="1">IBT 30069</strain>
    </source>
</reference>
<keyword evidence="2" id="KW-1185">Reference proteome</keyword>
<gene>
    <name evidence="1" type="ORF">N7456_006760</name>
</gene>
<reference evidence="1" key="2">
    <citation type="journal article" date="2023" name="IMA Fungus">
        <title>Comparative genomic study of the Penicillium genus elucidates a diverse pangenome and 15 lateral gene transfer events.</title>
        <authorList>
            <person name="Petersen C."/>
            <person name="Sorensen T."/>
            <person name="Nielsen M.R."/>
            <person name="Sondergaard T.E."/>
            <person name="Sorensen J.L."/>
            <person name="Fitzpatrick D.A."/>
            <person name="Frisvad J.C."/>
            <person name="Nielsen K.L."/>
        </authorList>
    </citation>
    <scope>NUCLEOTIDE SEQUENCE</scope>
    <source>
        <strain evidence="1">IBT 30069</strain>
    </source>
</reference>
<evidence type="ECO:0000313" key="1">
    <source>
        <dbReference type="EMBL" id="KAJ5100708.1"/>
    </source>
</evidence>
<dbReference type="Proteomes" id="UP001149165">
    <property type="component" value="Unassembled WGS sequence"/>
</dbReference>
<comment type="caution">
    <text evidence="1">The sequence shown here is derived from an EMBL/GenBank/DDBJ whole genome shotgun (WGS) entry which is preliminary data.</text>
</comment>
<sequence>MGGHDSLSIGDIMRISCMECSREDDQYTYIEVVDGHFTDLQTIIRKQIDYTSRDLDAIFEEGEVEQNSFVQELEIEVQNARNALDRAQRVV</sequence>
<name>A0A9W9KC96_9EURO</name>
<organism evidence="1 2">
    <name type="scientific">Penicillium angulare</name>
    <dbReference type="NCBI Taxonomy" id="116970"/>
    <lineage>
        <taxon>Eukaryota</taxon>
        <taxon>Fungi</taxon>
        <taxon>Dikarya</taxon>
        <taxon>Ascomycota</taxon>
        <taxon>Pezizomycotina</taxon>
        <taxon>Eurotiomycetes</taxon>
        <taxon>Eurotiomycetidae</taxon>
        <taxon>Eurotiales</taxon>
        <taxon>Aspergillaceae</taxon>
        <taxon>Penicillium</taxon>
    </lineage>
</organism>